<dbReference type="AlphaFoldDB" id="A0A087T667"/>
<dbReference type="InterPro" id="IPR032739">
    <property type="entry name" value="MRNIP"/>
</dbReference>
<dbReference type="OrthoDB" id="6435928at2759"/>
<dbReference type="Proteomes" id="UP000054359">
    <property type="component" value="Unassembled WGS sequence"/>
</dbReference>
<name>A0A087T667_STEMI</name>
<accession>A0A087T667</accession>
<dbReference type="GO" id="GO:0003682">
    <property type="term" value="F:chromatin binding"/>
    <property type="evidence" value="ECO:0007669"/>
    <property type="project" value="TreeGrafter"/>
</dbReference>
<gene>
    <name evidence="2" type="ORF">X975_15856</name>
</gene>
<keyword evidence="3" id="KW-1185">Reference proteome</keyword>
<sequence length="232" mass="27058">MPQEFQVLSCFNCEMFQVHQVKKSKKWSCKICNEKQSLKKVFGIGSARDCRSLVQQLNLSKGEKKSCQQMQNESYSAEHFKEEDLMRDLYESHYCTDDYDFSSELFSQAETIMNPYVNSRTSISPLHLRYEVSASNDDECYRNSFKEKEILDMEVTARNKRKYESSENLHDHGKCEGVKDRFYQNSVQELEKNVLPVNGIVTDKGITDCRQKPLRKKNRGFQLIIEAAAKLN</sequence>
<proteinExistence type="predicted"/>
<dbReference type="PANTHER" id="PTHR15863:SF2">
    <property type="entry name" value="MRN COMPLEX-INTERACTING PROTEIN"/>
    <property type="match status" value="1"/>
</dbReference>
<dbReference type="PANTHER" id="PTHR15863">
    <property type="entry name" value="MRN COMPLEX-INTERACTING PROTEIN"/>
    <property type="match status" value="1"/>
</dbReference>
<feature type="domain" description="MRN complex-interacting protein N-terminal" evidence="1">
    <location>
        <begin position="7"/>
        <end position="81"/>
    </location>
</feature>
<organism evidence="2 3">
    <name type="scientific">Stegodyphus mimosarum</name>
    <name type="common">African social velvet spider</name>
    <dbReference type="NCBI Taxonomy" id="407821"/>
    <lineage>
        <taxon>Eukaryota</taxon>
        <taxon>Metazoa</taxon>
        <taxon>Ecdysozoa</taxon>
        <taxon>Arthropoda</taxon>
        <taxon>Chelicerata</taxon>
        <taxon>Arachnida</taxon>
        <taxon>Araneae</taxon>
        <taxon>Araneomorphae</taxon>
        <taxon>Entelegynae</taxon>
        <taxon>Eresoidea</taxon>
        <taxon>Eresidae</taxon>
        <taxon>Stegodyphus</taxon>
    </lineage>
</organism>
<dbReference type="STRING" id="407821.A0A087T667"/>
<dbReference type="Pfam" id="PF15749">
    <property type="entry name" value="MRNIP"/>
    <property type="match status" value="1"/>
</dbReference>
<feature type="non-terminal residue" evidence="2">
    <location>
        <position position="232"/>
    </location>
</feature>
<evidence type="ECO:0000313" key="3">
    <source>
        <dbReference type="Proteomes" id="UP000054359"/>
    </source>
</evidence>
<dbReference type="EMBL" id="KK113615">
    <property type="protein sequence ID" value="KFM60606.1"/>
    <property type="molecule type" value="Genomic_DNA"/>
</dbReference>
<dbReference type="GO" id="GO:0005634">
    <property type="term" value="C:nucleus"/>
    <property type="evidence" value="ECO:0007669"/>
    <property type="project" value="TreeGrafter"/>
</dbReference>
<dbReference type="InterPro" id="IPR049472">
    <property type="entry name" value="MRNIP_N"/>
</dbReference>
<protein>
    <recommendedName>
        <fullName evidence="1">MRN complex-interacting protein N-terminal domain-containing protein</fullName>
    </recommendedName>
</protein>
<evidence type="ECO:0000259" key="1">
    <source>
        <dbReference type="Pfam" id="PF15749"/>
    </source>
</evidence>
<reference evidence="2 3" key="1">
    <citation type="submission" date="2013-11" db="EMBL/GenBank/DDBJ databases">
        <title>Genome sequencing of Stegodyphus mimosarum.</title>
        <authorList>
            <person name="Bechsgaard J."/>
        </authorList>
    </citation>
    <scope>NUCLEOTIDE SEQUENCE [LARGE SCALE GENOMIC DNA]</scope>
</reference>
<evidence type="ECO:0000313" key="2">
    <source>
        <dbReference type="EMBL" id="KFM60606.1"/>
    </source>
</evidence>
<dbReference type="GO" id="GO:0007095">
    <property type="term" value="P:mitotic G2 DNA damage checkpoint signaling"/>
    <property type="evidence" value="ECO:0007669"/>
    <property type="project" value="TreeGrafter"/>
</dbReference>